<dbReference type="Proteomes" id="UP001596074">
    <property type="component" value="Unassembled WGS sequence"/>
</dbReference>
<keyword evidence="9" id="KW-1185">Reference proteome</keyword>
<accession>A0ABW1AFH7</accession>
<feature type="binding site" evidence="4">
    <location>
        <position position="190"/>
    </location>
    <ligand>
        <name>ATP</name>
        <dbReference type="ChEBI" id="CHEBI:30616"/>
    </ligand>
</feature>
<gene>
    <name evidence="4 5" type="primary">purK</name>
    <name evidence="8" type="ORF">ACFPZN_47480</name>
</gene>
<dbReference type="NCBIfam" id="NF004680">
    <property type="entry name" value="PRK06019.1-6"/>
    <property type="match status" value="1"/>
</dbReference>
<reference evidence="9" key="1">
    <citation type="journal article" date="2019" name="Int. J. Syst. Evol. Microbiol.">
        <title>The Global Catalogue of Microorganisms (GCM) 10K type strain sequencing project: providing services to taxonomists for standard genome sequencing and annotation.</title>
        <authorList>
            <consortium name="The Broad Institute Genomics Platform"/>
            <consortium name="The Broad Institute Genome Sequencing Center for Infectious Disease"/>
            <person name="Wu L."/>
            <person name="Ma J."/>
        </authorList>
    </citation>
    <scope>NUCLEOTIDE SEQUENCE [LARGE SCALE GENOMIC DNA]</scope>
    <source>
        <strain evidence="9">KCTC 42087</strain>
    </source>
</reference>
<dbReference type="InterPro" id="IPR040686">
    <property type="entry name" value="PurK_C"/>
</dbReference>
<dbReference type="InterPro" id="IPR013815">
    <property type="entry name" value="ATP_grasp_subdomain_1"/>
</dbReference>
<dbReference type="PANTHER" id="PTHR11609">
    <property type="entry name" value="PURINE BIOSYNTHESIS PROTEIN 6/7, PUR6/7"/>
    <property type="match status" value="1"/>
</dbReference>
<dbReference type="NCBIfam" id="NF004679">
    <property type="entry name" value="PRK06019.1-5"/>
    <property type="match status" value="1"/>
</dbReference>
<evidence type="ECO:0000256" key="2">
    <source>
        <dbReference type="ARBA" id="ARBA00022755"/>
    </source>
</evidence>
<comment type="function">
    <text evidence="5">Catalyzes the ATP-dependent conversion of 5-aminoimidazole ribonucleotide (AIR) and HCO(3)- to N5-carboxyaminoimidazole ribonucleotide (N5-CAIR).</text>
</comment>
<feature type="binding site" evidence="4">
    <location>
        <begin position="182"/>
        <end position="185"/>
    </location>
    <ligand>
        <name>ATP</name>
        <dbReference type="ChEBI" id="CHEBI:30616"/>
    </ligand>
</feature>
<dbReference type="HAMAP" id="MF_01928">
    <property type="entry name" value="PurK"/>
    <property type="match status" value="1"/>
</dbReference>
<evidence type="ECO:0000256" key="5">
    <source>
        <dbReference type="RuleBase" id="RU361200"/>
    </source>
</evidence>
<proteinExistence type="inferred from homology"/>
<keyword evidence="4 5" id="KW-0436">Ligase</keyword>
<dbReference type="NCBIfam" id="TIGR01161">
    <property type="entry name" value="purK"/>
    <property type="match status" value="1"/>
</dbReference>
<dbReference type="InterPro" id="IPR005875">
    <property type="entry name" value="PurK"/>
</dbReference>
<dbReference type="Gene3D" id="3.30.470.20">
    <property type="entry name" value="ATP-grasp fold, B domain"/>
    <property type="match status" value="1"/>
</dbReference>
<keyword evidence="2 4" id="KW-0658">Purine biosynthesis</keyword>
<evidence type="ECO:0000256" key="3">
    <source>
        <dbReference type="ARBA" id="ARBA00022840"/>
    </source>
</evidence>
<name>A0ABW1AFH7_9ACTN</name>
<dbReference type="RefSeq" id="WP_378290207.1">
    <property type="nucleotide sequence ID" value="NZ_JBHSON010000108.1"/>
</dbReference>
<evidence type="ECO:0000256" key="4">
    <source>
        <dbReference type="HAMAP-Rule" id="MF_01928"/>
    </source>
</evidence>
<dbReference type="Gene3D" id="3.30.1490.20">
    <property type="entry name" value="ATP-grasp fold, A domain"/>
    <property type="match status" value="1"/>
</dbReference>
<evidence type="ECO:0000313" key="9">
    <source>
        <dbReference type="Proteomes" id="UP001596074"/>
    </source>
</evidence>
<dbReference type="InterPro" id="IPR003135">
    <property type="entry name" value="ATP-grasp_carboxylate-amine"/>
</dbReference>
<evidence type="ECO:0000256" key="6">
    <source>
        <dbReference type="SAM" id="MobiDB-lite"/>
    </source>
</evidence>
<organism evidence="8 9">
    <name type="scientific">Actinomadura rugatobispora</name>
    <dbReference type="NCBI Taxonomy" id="1994"/>
    <lineage>
        <taxon>Bacteria</taxon>
        <taxon>Bacillati</taxon>
        <taxon>Actinomycetota</taxon>
        <taxon>Actinomycetes</taxon>
        <taxon>Streptosporangiales</taxon>
        <taxon>Thermomonosporaceae</taxon>
        <taxon>Actinomadura</taxon>
    </lineage>
</organism>
<dbReference type="PROSITE" id="PS50975">
    <property type="entry name" value="ATP_GRASP"/>
    <property type="match status" value="1"/>
</dbReference>
<dbReference type="InterPro" id="IPR054350">
    <property type="entry name" value="PurT/PurK_preATP-grasp"/>
</dbReference>
<feature type="binding site" evidence="4">
    <location>
        <position position="144"/>
    </location>
    <ligand>
        <name>ATP</name>
        <dbReference type="ChEBI" id="CHEBI:30616"/>
    </ligand>
</feature>
<dbReference type="InterPro" id="IPR016185">
    <property type="entry name" value="PreATP-grasp_dom_sf"/>
</dbReference>
<dbReference type="InterPro" id="IPR011054">
    <property type="entry name" value="Rudment_hybrid_motif"/>
</dbReference>
<comment type="similarity">
    <text evidence="4 5">Belongs to the PurK/PurT family.</text>
</comment>
<evidence type="ECO:0000256" key="1">
    <source>
        <dbReference type="ARBA" id="ARBA00022741"/>
    </source>
</evidence>
<protein>
    <recommendedName>
        <fullName evidence="4 5">N5-carboxyaminoimidazole ribonucleotide synthase</fullName>
        <shortName evidence="4 5">N5-CAIR synthase</shortName>
        <ecNumber evidence="4 5">6.3.4.18</ecNumber>
    </recommendedName>
    <alternativeName>
        <fullName evidence="4 5">5-(carboxyamino)imidazole ribonucleotide synthetase</fullName>
    </alternativeName>
</protein>
<dbReference type="Pfam" id="PF22660">
    <property type="entry name" value="RS_preATP-grasp-like"/>
    <property type="match status" value="1"/>
</dbReference>
<dbReference type="SUPFAM" id="SSF52440">
    <property type="entry name" value="PreATP-grasp domain"/>
    <property type="match status" value="1"/>
</dbReference>
<keyword evidence="1 4" id="KW-0547">Nucleotide-binding</keyword>
<feature type="domain" description="ATP-grasp" evidence="7">
    <location>
        <begin position="105"/>
        <end position="297"/>
    </location>
</feature>
<dbReference type="Gene3D" id="3.40.50.20">
    <property type="match status" value="1"/>
</dbReference>
<dbReference type="SUPFAM" id="SSF56059">
    <property type="entry name" value="Glutathione synthetase ATP-binding domain-like"/>
    <property type="match status" value="1"/>
</dbReference>
<comment type="caution">
    <text evidence="4">Lacks conserved residue(s) required for the propagation of feature annotation.</text>
</comment>
<feature type="region of interest" description="Disordered" evidence="6">
    <location>
        <begin position="383"/>
        <end position="403"/>
    </location>
</feature>
<comment type="pathway">
    <text evidence="4 5">Purine metabolism; IMP biosynthesis via de novo pathway; 5-amino-1-(5-phospho-D-ribosyl)imidazole-4-carboxylate from 5-amino-1-(5-phospho-D-ribosyl)imidazole (N5-CAIR route): step 1/2.</text>
</comment>
<dbReference type="EMBL" id="JBHSON010000108">
    <property type="protein sequence ID" value="MFC5753308.1"/>
    <property type="molecule type" value="Genomic_DNA"/>
</dbReference>
<dbReference type="Pfam" id="PF17769">
    <property type="entry name" value="PurK_C"/>
    <property type="match status" value="1"/>
</dbReference>
<comment type="catalytic activity">
    <reaction evidence="4 5">
        <text>5-amino-1-(5-phospho-beta-D-ribosyl)imidazole + hydrogencarbonate + ATP = 5-carboxyamino-1-(5-phospho-D-ribosyl)imidazole + ADP + phosphate + 2 H(+)</text>
        <dbReference type="Rhea" id="RHEA:19317"/>
        <dbReference type="ChEBI" id="CHEBI:15378"/>
        <dbReference type="ChEBI" id="CHEBI:17544"/>
        <dbReference type="ChEBI" id="CHEBI:30616"/>
        <dbReference type="ChEBI" id="CHEBI:43474"/>
        <dbReference type="ChEBI" id="CHEBI:58730"/>
        <dbReference type="ChEBI" id="CHEBI:137981"/>
        <dbReference type="ChEBI" id="CHEBI:456216"/>
        <dbReference type="EC" id="6.3.4.18"/>
    </reaction>
</comment>
<sequence>MPVVGMAGGGQLARMTQQAAIGLGVSLRVLAGSPGDSAARVCADVRVGDDSSLDDLRAFAKGCDVVTFDHEHVPGAHIRDLEDSGIPCRPGSAALLHAQDKLVMRERLSAIGAPCPAYGHVPDRAPLAFLEVFARDHGWPLVLKATRGGYDGKGVWILDALDRDAWDLVSRLVAEGVDLMVEEHVPFRRELAALVARSPHGQGAAYPVVETVQENGICVEVISPAPGLDGDRAAEAQRLALDIAEKLGVTGLLAVELFETEGGLLVNELAMRPHNSGHWTIEGARTSQFEQHLRAVLDLPLGSTEPAAPYTVMANVLGGDAPGIYHRYLHVMAHDPGVKVHFYGKDIRPGRKVGHVTVLGSDLDDLRERARHAADFLRWGSAMGPAAADGEPVNEKDGEGEDA</sequence>
<dbReference type="InterPro" id="IPR011761">
    <property type="entry name" value="ATP-grasp"/>
</dbReference>
<comment type="caution">
    <text evidence="8">The sequence shown here is derived from an EMBL/GenBank/DDBJ whole genome shotgun (WGS) entry which is preliminary data.</text>
</comment>
<dbReference type="PANTHER" id="PTHR11609:SF5">
    <property type="entry name" value="PHOSPHORIBOSYLAMINOIMIDAZOLE CARBOXYLASE"/>
    <property type="match status" value="1"/>
</dbReference>
<keyword evidence="3 4" id="KW-0067">ATP-binding</keyword>
<feature type="binding site" evidence="4">
    <location>
        <position position="101"/>
    </location>
    <ligand>
        <name>ATP</name>
        <dbReference type="ChEBI" id="CHEBI:30616"/>
    </ligand>
</feature>
<dbReference type="SUPFAM" id="SSF51246">
    <property type="entry name" value="Rudiment single hybrid motif"/>
    <property type="match status" value="1"/>
</dbReference>
<evidence type="ECO:0000259" key="7">
    <source>
        <dbReference type="PROSITE" id="PS50975"/>
    </source>
</evidence>
<dbReference type="Pfam" id="PF02222">
    <property type="entry name" value="ATP-grasp"/>
    <property type="match status" value="1"/>
</dbReference>
<evidence type="ECO:0000313" key="8">
    <source>
        <dbReference type="EMBL" id="MFC5753308.1"/>
    </source>
</evidence>
<dbReference type="GO" id="GO:0034028">
    <property type="term" value="F:5-(carboxyamino)imidazole ribonucleotide synthase activity"/>
    <property type="evidence" value="ECO:0007669"/>
    <property type="project" value="UniProtKB-EC"/>
</dbReference>
<comment type="subunit">
    <text evidence="4 5">Homodimer.</text>
</comment>
<feature type="binding site" evidence="4">
    <location>
        <begin position="267"/>
        <end position="268"/>
    </location>
    <ligand>
        <name>ATP</name>
        <dbReference type="ChEBI" id="CHEBI:30616"/>
    </ligand>
</feature>
<dbReference type="EC" id="6.3.4.18" evidence="4 5"/>
<comment type="function">
    <text evidence="4">Catalyzes the ATP-dependent conversion of 5-aminoimidazole ribonucleotide (AIR) and HCO(3)(-) to N5-carboxyaminoimidazole ribonucleotide (N5-CAIR).</text>
</comment>